<dbReference type="AlphaFoldDB" id="A0A9X2G1Y0"/>
<evidence type="ECO:0000313" key="3">
    <source>
        <dbReference type="Proteomes" id="UP001139493"/>
    </source>
</evidence>
<accession>A0A9X2G1Y0</accession>
<gene>
    <name evidence="2" type="ORF">APR03_002911</name>
</gene>
<comment type="caution">
    <text evidence="2">The sequence shown here is derived from an EMBL/GenBank/DDBJ whole genome shotgun (WGS) entry which is preliminary data.</text>
</comment>
<keyword evidence="3" id="KW-1185">Reference proteome</keyword>
<sequence>MSAIAEGLAATGVVLILVALVCSFAAEPSLTYRAERRIVAVGWTTFALGVLAVLAAVWLAVLS</sequence>
<organism evidence="2 3">
    <name type="scientific">Promicromonospora thailandica</name>
    <dbReference type="NCBI Taxonomy" id="765201"/>
    <lineage>
        <taxon>Bacteria</taxon>
        <taxon>Bacillati</taxon>
        <taxon>Actinomycetota</taxon>
        <taxon>Actinomycetes</taxon>
        <taxon>Micrococcales</taxon>
        <taxon>Promicromonosporaceae</taxon>
        <taxon>Promicromonospora</taxon>
    </lineage>
</organism>
<feature type="transmembrane region" description="Helical" evidence="1">
    <location>
        <begin position="41"/>
        <end position="62"/>
    </location>
</feature>
<dbReference type="RefSeq" id="WP_253836762.1">
    <property type="nucleotide sequence ID" value="NZ_JAMTCS010000008.1"/>
</dbReference>
<reference evidence="2" key="1">
    <citation type="submission" date="2022-06" db="EMBL/GenBank/DDBJ databases">
        <title>Genomic Encyclopedia of Archaeal and Bacterial Type Strains, Phase II (KMG-II): from individual species to whole genera.</title>
        <authorList>
            <person name="Goeker M."/>
        </authorList>
    </citation>
    <scope>NUCLEOTIDE SEQUENCE</scope>
    <source>
        <strain evidence="2">DSM 26652</strain>
    </source>
</reference>
<dbReference type="EMBL" id="JAMTCS010000008">
    <property type="protein sequence ID" value="MCP2265555.1"/>
    <property type="molecule type" value="Genomic_DNA"/>
</dbReference>
<keyword evidence="1" id="KW-0812">Transmembrane</keyword>
<evidence type="ECO:0000256" key="1">
    <source>
        <dbReference type="SAM" id="Phobius"/>
    </source>
</evidence>
<protein>
    <submittedName>
        <fullName evidence="2">Uncharacterized protein</fullName>
    </submittedName>
</protein>
<keyword evidence="1" id="KW-1133">Transmembrane helix</keyword>
<proteinExistence type="predicted"/>
<keyword evidence="1" id="KW-0472">Membrane</keyword>
<evidence type="ECO:0000313" key="2">
    <source>
        <dbReference type="EMBL" id="MCP2265555.1"/>
    </source>
</evidence>
<dbReference type="Proteomes" id="UP001139493">
    <property type="component" value="Unassembled WGS sequence"/>
</dbReference>
<name>A0A9X2G1Y0_9MICO</name>